<sequence length="281" mass="31483">MEPPSTPQRSVLGSRRAPTPSSSTKKGRATRSKRRSSGQAARAVVDNQPPESSSDTTKVFWVSLGNPTYKFCVFREAVRGLTGPKLARMLDDIMTSLYQAHSDKNFDVIGTVCDGAAEHRSFQKYLAEIAFSEWARGDSAFEKRMGDFKVAFKHPSHGGPVFNMSDPVHLLKKVVNALWHSDIPSKQRDLKKLWYNEAAEDYEWVSFSLKTLEKVWKEEEAGGGVRSVAEQAAHLIRFLKFDPEMFTRNSHNCMSVGLSAKRNGEAGGQQPTAIWRNRDLC</sequence>
<keyword evidence="3" id="KW-1185">Reference proteome</keyword>
<evidence type="ECO:0000313" key="3">
    <source>
        <dbReference type="Proteomes" id="UP000002630"/>
    </source>
</evidence>
<evidence type="ECO:0000256" key="1">
    <source>
        <dbReference type="SAM" id="MobiDB-lite"/>
    </source>
</evidence>
<dbReference type="Proteomes" id="UP000002630">
    <property type="component" value="Unassembled WGS sequence"/>
</dbReference>
<dbReference type="AlphaFoldDB" id="D8LK65"/>
<gene>
    <name evidence="2" type="ORF">Esi_0281_0015</name>
</gene>
<feature type="compositionally biased region" description="Basic residues" evidence="1">
    <location>
        <begin position="25"/>
        <end position="36"/>
    </location>
</feature>
<organism evidence="2 3">
    <name type="scientific">Ectocarpus siliculosus</name>
    <name type="common">Brown alga</name>
    <name type="synonym">Conferva siliculosa</name>
    <dbReference type="NCBI Taxonomy" id="2880"/>
    <lineage>
        <taxon>Eukaryota</taxon>
        <taxon>Sar</taxon>
        <taxon>Stramenopiles</taxon>
        <taxon>Ochrophyta</taxon>
        <taxon>PX clade</taxon>
        <taxon>Phaeophyceae</taxon>
        <taxon>Ectocarpales</taxon>
        <taxon>Ectocarpaceae</taxon>
        <taxon>Ectocarpus</taxon>
    </lineage>
</organism>
<feature type="region of interest" description="Disordered" evidence="1">
    <location>
        <begin position="1"/>
        <end position="56"/>
    </location>
</feature>
<name>D8LK65_ECTSI</name>
<proteinExistence type="predicted"/>
<reference evidence="2 3" key="1">
    <citation type="journal article" date="2010" name="Nature">
        <title>The Ectocarpus genome and the independent evolution of multicellularity in brown algae.</title>
        <authorList>
            <person name="Cock J.M."/>
            <person name="Sterck L."/>
            <person name="Rouze P."/>
            <person name="Scornet D."/>
            <person name="Allen A.E."/>
            <person name="Amoutzias G."/>
            <person name="Anthouard V."/>
            <person name="Artiguenave F."/>
            <person name="Aury J.M."/>
            <person name="Badger J.H."/>
            <person name="Beszteri B."/>
            <person name="Billiau K."/>
            <person name="Bonnet E."/>
            <person name="Bothwell J.H."/>
            <person name="Bowler C."/>
            <person name="Boyen C."/>
            <person name="Brownlee C."/>
            <person name="Carrano C.J."/>
            <person name="Charrier B."/>
            <person name="Cho G.Y."/>
            <person name="Coelho S.M."/>
            <person name="Collen J."/>
            <person name="Corre E."/>
            <person name="Da Silva C."/>
            <person name="Delage L."/>
            <person name="Delaroque N."/>
            <person name="Dittami S.M."/>
            <person name="Doulbeau S."/>
            <person name="Elias M."/>
            <person name="Farnham G."/>
            <person name="Gachon C.M."/>
            <person name="Gschloessl B."/>
            <person name="Heesch S."/>
            <person name="Jabbari K."/>
            <person name="Jubin C."/>
            <person name="Kawai H."/>
            <person name="Kimura K."/>
            <person name="Kloareg B."/>
            <person name="Kupper F.C."/>
            <person name="Lang D."/>
            <person name="Le Bail A."/>
            <person name="Leblanc C."/>
            <person name="Lerouge P."/>
            <person name="Lohr M."/>
            <person name="Lopez P.J."/>
            <person name="Martens C."/>
            <person name="Maumus F."/>
            <person name="Michel G."/>
            <person name="Miranda-Saavedra D."/>
            <person name="Morales J."/>
            <person name="Moreau H."/>
            <person name="Motomura T."/>
            <person name="Nagasato C."/>
            <person name="Napoli C.A."/>
            <person name="Nelson D.R."/>
            <person name="Nyvall-Collen P."/>
            <person name="Peters A.F."/>
            <person name="Pommier C."/>
            <person name="Potin P."/>
            <person name="Poulain J."/>
            <person name="Quesneville H."/>
            <person name="Read B."/>
            <person name="Rensing S.A."/>
            <person name="Ritter A."/>
            <person name="Rousvoal S."/>
            <person name="Samanta M."/>
            <person name="Samson G."/>
            <person name="Schroeder D.C."/>
            <person name="Segurens B."/>
            <person name="Strittmatter M."/>
            <person name="Tonon T."/>
            <person name="Tregear J.W."/>
            <person name="Valentin K."/>
            <person name="von Dassow P."/>
            <person name="Yamagishi T."/>
            <person name="Van de Peer Y."/>
            <person name="Wincker P."/>
        </authorList>
    </citation>
    <scope>NUCLEOTIDE SEQUENCE [LARGE SCALE GENOMIC DNA]</scope>
    <source>
        <strain evidence="3">Ec32 / CCAP1310/4</strain>
    </source>
</reference>
<dbReference type="InParanoid" id="D8LK65"/>
<dbReference type="EMBL" id="FN649760">
    <property type="protein sequence ID" value="CBN76029.1"/>
    <property type="molecule type" value="Genomic_DNA"/>
</dbReference>
<evidence type="ECO:0000313" key="2">
    <source>
        <dbReference type="EMBL" id="CBN76029.1"/>
    </source>
</evidence>
<dbReference type="OrthoDB" id="6141124at2759"/>
<accession>D8LK65</accession>
<protein>
    <submittedName>
        <fullName evidence="2">Uncharacterized protein</fullName>
    </submittedName>
</protein>